<keyword evidence="3" id="KW-1185">Reference proteome</keyword>
<dbReference type="AlphaFoldDB" id="A0A3A9ZG18"/>
<dbReference type="SUPFAM" id="SSF47413">
    <property type="entry name" value="lambda repressor-like DNA-binding domains"/>
    <property type="match status" value="1"/>
</dbReference>
<protein>
    <submittedName>
        <fullName evidence="2">XRE family transcriptional regulator</fullName>
    </submittedName>
</protein>
<reference evidence="2 3" key="1">
    <citation type="journal article" date="2014" name="Int. J. Syst. Evol. Microbiol.">
        <title>Streptomyces hoynatensis sp. nov., isolated from deep marine sediment.</title>
        <authorList>
            <person name="Veyisoglu A."/>
            <person name="Sahin N."/>
        </authorList>
    </citation>
    <scope>NUCLEOTIDE SEQUENCE [LARGE SCALE GENOMIC DNA]</scope>
    <source>
        <strain evidence="2 3">KCTC 29097</strain>
    </source>
</reference>
<dbReference type="EMBL" id="RBAL01000001">
    <property type="protein sequence ID" value="RKN47203.1"/>
    <property type="molecule type" value="Genomic_DNA"/>
</dbReference>
<accession>A0A3A9ZG18</accession>
<dbReference type="InterPro" id="IPR001387">
    <property type="entry name" value="Cro/C1-type_HTH"/>
</dbReference>
<proteinExistence type="predicted"/>
<name>A0A3A9ZG18_9ACTN</name>
<dbReference type="SMART" id="SM00530">
    <property type="entry name" value="HTH_XRE"/>
    <property type="match status" value="1"/>
</dbReference>
<feature type="domain" description="HTH cro/C1-type" evidence="1">
    <location>
        <begin position="10"/>
        <end position="66"/>
    </location>
</feature>
<evidence type="ECO:0000259" key="1">
    <source>
        <dbReference type="PROSITE" id="PS50943"/>
    </source>
</evidence>
<dbReference type="OrthoDB" id="4522476at2"/>
<evidence type="ECO:0000313" key="2">
    <source>
        <dbReference type="EMBL" id="RKN47203.1"/>
    </source>
</evidence>
<comment type="caution">
    <text evidence="2">The sequence shown here is derived from an EMBL/GenBank/DDBJ whole genome shotgun (WGS) entry which is preliminary data.</text>
</comment>
<dbReference type="GO" id="GO:0003677">
    <property type="term" value="F:DNA binding"/>
    <property type="evidence" value="ECO:0007669"/>
    <property type="project" value="InterPro"/>
</dbReference>
<dbReference type="Proteomes" id="UP000272474">
    <property type="component" value="Unassembled WGS sequence"/>
</dbReference>
<organism evidence="2 3">
    <name type="scientific">Streptomyces hoynatensis</name>
    <dbReference type="NCBI Taxonomy" id="1141874"/>
    <lineage>
        <taxon>Bacteria</taxon>
        <taxon>Bacillati</taxon>
        <taxon>Actinomycetota</taxon>
        <taxon>Actinomycetes</taxon>
        <taxon>Kitasatosporales</taxon>
        <taxon>Streptomycetaceae</taxon>
        <taxon>Streptomyces</taxon>
    </lineage>
</organism>
<sequence>MDTSGIGRRVSYWRNRRRLTQAEFGALMGKSRRWVQDLEGGHRQSDPRLSVLERAAEVLHIRLETLLSDQSMRSNSQCVDATELAEIRRTMHRHDVLTGAFAESSRIEPEALRRNVAYGWMAFQGSDYSPLGRVLPQLLVEANRTAAQAAGEQLTTAFRLLTMTYQLTAAVATKFGDDALAWHAADRAVVAAEHSGDPVAIAGAARHLCDAMFHRGHSREAVEFATATAARHERALVSQGAQGLSVLGMLYLKAAMAAAHIESRSDVPGLLAEAEQAADRLGADGNAQWTAFGPTNVRIHQVSALVRMCEGARAVNTAEGIEPPRLSALPRERRALHLVDVARALAQSARRDEAVAVLLNAEREAAEEVRCRPRTRQLIEELRLLGVGAAESRLRGLAARCGLPA</sequence>
<dbReference type="RefSeq" id="WP_120675132.1">
    <property type="nucleotide sequence ID" value="NZ_RBAL01000001.1"/>
</dbReference>
<gene>
    <name evidence="2" type="ORF">D7294_03285</name>
</gene>
<dbReference type="InterPro" id="IPR010982">
    <property type="entry name" value="Lambda_DNA-bd_dom_sf"/>
</dbReference>
<evidence type="ECO:0000313" key="3">
    <source>
        <dbReference type="Proteomes" id="UP000272474"/>
    </source>
</evidence>
<dbReference type="Gene3D" id="1.10.260.40">
    <property type="entry name" value="lambda repressor-like DNA-binding domains"/>
    <property type="match status" value="1"/>
</dbReference>
<dbReference type="PROSITE" id="PS50943">
    <property type="entry name" value="HTH_CROC1"/>
    <property type="match status" value="1"/>
</dbReference>